<dbReference type="GO" id="GO:0003700">
    <property type="term" value="F:DNA-binding transcription factor activity"/>
    <property type="evidence" value="ECO:0007669"/>
    <property type="project" value="InterPro"/>
</dbReference>
<reference evidence="2 3" key="2">
    <citation type="submission" date="2024-06" db="EMBL/GenBank/DDBJ databases">
        <title>Caproicibacterium argilliputei sp. nov, a novel caproic acid producing anaerobic bacterium isolated from pit mud.</title>
        <authorList>
            <person name="Xia S."/>
        </authorList>
    </citation>
    <scope>NUCLEOTIDE SEQUENCE [LARGE SCALE GENOMIC DNA]</scope>
    <source>
        <strain evidence="2 3">ZCY20-5</strain>
    </source>
</reference>
<dbReference type="Gene3D" id="1.10.10.10">
    <property type="entry name" value="Winged helix-like DNA-binding domain superfamily/Winged helix DNA-binding domain"/>
    <property type="match status" value="1"/>
</dbReference>
<reference evidence="3" key="1">
    <citation type="submission" date="2024-06" db="EMBL/GenBank/DDBJ databases">
        <title>Caproicibacterium argilliputei sp. nov, a novel caproic acid producing anaerobic bacterium isolated from pit mud.</title>
        <authorList>
            <person name="Zeng C."/>
        </authorList>
    </citation>
    <scope>NUCLEOTIDE SEQUENCE [LARGE SCALE GENOMIC DNA]</scope>
    <source>
        <strain evidence="3">ZCY20-5</strain>
    </source>
</reference>
<feature type="domain" description="HTH marR-type" evidence="1">
    <location>
        <begin position="1"/>
        <end position="131"/>
    </location>
</feature>
<dbReference type="AlphaFoldDB" id="A0AA97DDI2"/>
<dbReference type="SMART" id="SM00347">
    <property type="entry name" value="HTH_MARR"/>
    <property type="match status" value="1"/>
</dbReference>
<organism evidence="2 3">
    <name type="scientific">Caproicibacterium argilliputei</name>
    <dbReference type="NCBI Taxonomy" id="3030016"/>
    <lineage>
        <taxon>Bacteria</taxon>
        <taxon>Bacillati</taxon>
        <taxon>Bacillota</taxon>
        <taxon>Clostridia</taxon>
        <taxon>Eubacteriales</taxon>
        <taxon>Oscillospiraceae</taxon>
        <taxon>Caproicibacterium</taxon>
    </lineage>
</organism>
<dbReference type="InterPro" id="IPR000835">
    <property type="entry name" value="HTH_MarR-typ"/>
</dbReference>
<dbReference type="InterPro" id="IPR039422">
    <property type="entry name" value="MarR/SlyA-like"/>
</dbReference>
<evidence type="ECO:0000313" key="2">
    <source>
        <dbReference type="EMBL" id="WOC33562.1"/>
    </source>
</evidence>
<dbReference type="PANTHER" id="PTHR33164:SF92">
    <property type="entry name" value="MARR-FAMILY TRANSCRIPTIONAL REGULATOR"/>
    <property type="match status" value="1"/>
</dbReference>
<dbReference type="EMBL" id="CP135996">
    <property type="protein sequence ID" value="WOC33562.1"/>
    <property type="molecule type" value="Genomic_DNA"/>
</dbReference>
<dbReference type="PANTHER" id="PTHR33164">
    <property type="entry name" value="TRANSCRIPTIONAL REGULATOR, MARR FAMILY"/>
    <property type="match status" value="1"/>
</dbReference>
<evidence type="ECO:0000313" key="3">
    <source>
        <dbReference type="Proteomes" id="UP001300604"/>
    </source>
</evidence>
<protein>
    <submittedName>
        <fullName evidence="2">MarR family transcriptional regulator</fullName>
    </submittedName>
</protein>
<accession>A0AA97DDI2</accession>
<gene>
    <name evidence="2" type="ORF">PXC00_06755</name>
</gene>
<dbReference type="KEGG" id="carl:PXC00_06755"/>
<keyword evidence="3" id="KW-1185">Reference proteome</keyword>
<dbReference type="Pfam" id="PF01047">
    <property type="entry name" value="MarR"/>
    <property type="match status" value="1"/>
</dbReference>
<dbReference type="RefSeq" id="WP_275846378.1">
    <property type="nucleotide sequence ID" value="NZ_CP135996.1"/>
</dbReference>
<name>A0AA97DDI2_9FIRM</name>
<dbReference type="InterPro" id="IPR036388">
    <property type="entry name" value="WH-like_DNA-bd_sf"/>
</dbReference>
<dbReference type="PRINTS" id="PR00598">
    <property type="entry name" value="HTHMARR"/>
</dbReference>
<dbReference type="GO" id="GO:0006950">
    <property type="term" value="P:response to stress"/>
    <property type="evidence" value="ECO:0007669"/>
    <property type="project" value="TreeGrafter"/>
</dbReference>
<dbReference type="InterPro" id="IPR036390">
    <property type="entry name" value="WH_DNA-bd_sf"/>
</dbReference>
<dbReference type="PROSITE" id="PS50995">
    <property type="entry name" value="HTH_MARR_2"/>
    <property type="match status" value="1"/>
</dbReference>
<evidence type="ECO:0000259" key="1">
    <source>
        <dbReference type="PROSITE" id="PS50995"/>
    </source>
</evidence>
<proteinExistence type="predicted"/>
<dbReference type="Proteomes" id="UP001300604">
    <property type="component" value="Chromosome"/>
</dbReference>
<dbReference type="SUPFAM" id="SSF46785">
    <property type="entry name" value="Winged helix' DNA-binding domain"/>
    <property type="match status" value="1"/>
</dbReference>
<sequence>MLTLAYRSVEEIEEDMLKSSQGLNLSISEMHLLQAVEDTGSDCTISSLSANQRVSLPSVTAAVNKLARKGYVEKERSPQDGRVVHVTLTRAGQKATTAHRYFHTRMVRSVSHALNAEEQEAMLKGVRKLNQFFADKLHRKEGKF</sequence>